<dbReference type="InterPro" id="IPR012147">
    <property type="entry name" value="P_Ac_Bu_trans"/>
</dbReference>
<dbReference type="PANTHER" id="PTHR43356">
    <property type="entry name" value="PHOSPHATE ACETYLTRANSFERASE"/>
    <property type="match status" value="1"/>
</dbReference>
<sequence length="298" mass="33090">MQYQHLIDSSYNLKGNVAILYANDEKMLSVVMKALVLTKIDVYLYDTQDATEIIRSFDMDAQLLNRIHILTFSNDNELFKQCADDLSTGKVSVLVKGNLMSSTLLSFVLSNKSFIAQHGFLNHVACFNVPNYHKTLMLSDVALNINPSVEEKKQIINNLAHFSKALGYDQFKVGILSSVEKPTKKILSSTDAEKLKNIYSRATSEYLYVDGPFAFDNAISMESVIKKNIKSQVAGDVDALLVSHIDVGNALYKSFTYFAGARVASLVLGAKFPIVLTSRADTKQNKLDSLILALKILN</sequence>
<proteinExistence type="inferred from homology"/>
<dbReference type="UniPathway" id="UPA00340">
    <property type="reaction ID" value="UER00459"/>
</dbReference>
<keyword evidence="6" id="KW-1185">Reference proteome</keyword>
<keyword evidence="3" id="KW-0012">Acyltransferase</keyword>
<dbReference type="GO" id="GO:0006085">
    <property type="term" value="P:acetyl-CoA biosynthetic process"/>
    <property type="evidence" value="ECO:0007669"/>
    <property type="project" value="UniProtKB-UniPathway"/>
</dbReference>
<evidence type="ECO:0000256" key="3">
    <source>
        <dbReference type="ARBA" id="ARBA00023315"/>
    </source>
</evidence>
<dbReference type="SUPFAM" id="SSF53659">
    <property type="entry name" value="Isocitrate/Isopropylmalate dehydrogenase-like"/>
    <property type="match status" value="1"/>
</dbReference>
<dbReference type="AlphaFoldDB" id="A0A418IGP1"/>
<evidence type="ECO:0000313" key="6">
    <source>
        <dbReference type="Proteomes" id="UP000286317"/>
    </source>
</evidence>
<protein>
    <submittedName>
        <fullName evidence="5">Phosphate butyryltransferase</fullName>
    </submittedName>
</protein>
<dbReference type="InterPro" id="IPR050500">
    <property type="entry name" value="Phos_Acetyltrans/Butyryltrans"/>
</dbReference>
<dbReference type="PANTHER" id="PTHR43356:SF2">
    <property type="entry name" value="PHOSPHATE ACETYLTRANSFERASE"/>
    <property type="match status" value="1"/>
</dbReference>
<dbReference type="Gene3D" id="3.40.718.10">
    <property type="entry name" value="Isopropylmalate Dehydrogenase"/>
    <property type="match status" value="1"/>
</dbReference>
<dbReference type="RefSeq" id="WP_107549877.1">
    <property type="nucleotide sequence ID" value="NZ_CP150685.1"/>
</dbReference>
<evidence type="ECO:0000259" key="4">
    <source>
        <dbReference type="Pfam" id="PF01515"/>
    </source>
</evidence>
<dbReference type="OrthoDB" id="9774179at2"/>
<dbReference type="InterPro" id="IPR002505">
    <property type="entry name" value="PTA_PTB"/>
</dbReference>
<keyword evidence="2" id="KW-0808">Transferase</keyword>
<organism evidence="5 6">
    <name type="scientific">Staphylococcus shinii</name>
    <dbReference type="NCBI Taxonomy" id="2912228"/>
    <lineage>
        <taxon>Bacteria</taxon>
        <taxon>Bacillati</taxon>
        <taxon>Bacillota</taxon>
        <taxon>Bacilli</taxon>
        <taxon>Bacillales</taxon>
        <taxon>Staphylococcaceae</taxon>
        <taxon>Staphylococcus</taxon>
    </lineage>
</organism>
<comment type="caution">
    <text evidence="5">The sequence shown here is derived from an EMBL/GenBank/DDBJ whole genome shotgun (WGS) entry which is preliminary data.</text>
</comment>
<dbReference type="PIRSF" id="PIRSF000428">
    <property type="entry name" value="P_Ac_trans"/>
    <property type="match status" value="1"/>
</dbReference>
<dbReference type="Pfam" id="PF01515">
    <property type="entry name" value="PTA_PTB"/>
    <property type="match status" value="1"/>
</dbReference>
<evidence type="ECO:0000256" key="1">
    <source>
        <dbReference type="ARBA" id="ARBA00005656"/>
    </source>
</evidence>
<comment type="similarity">
    <text evidence="1">Belongs to the phosphate acetyltransferase and butyryltransferase family.</text>
</comment>
<evidence type="ECO:0000256" key="2">
    <source>
        <dbReference type="ARBA" id="ARBA00022679"/>
    </source>
</evidence>
<accession>A0A418IGP1</accession>
<evidence type="ECO:0000313" key="5">
    <source>
        <dbReference type="EMBL" id="RIN01668.1"/>
    </source>
</evidence>
<dbReference type="EMBL" id="QXUF01000024">
    <property type="protein sequence ID" value="RIN01668.1"/>
    <property type="molecule type" value="Genomic_DNA"/>
</dbReference>
<feature type="domain" description="Phosphate acetyl/butaryl transferase" evidence="4">
    <location>
        <begin position="86"/>
        <end position="293"/>
    </location>
</feature>
<reference evidence="5 6" key="1">
    <citation type="journal article" date="2016" name="Front. Microbiol.">
        <title>Comprehensive Phylogenetic Analysis of Bovine Non-aureus Staphylococci Species Based on Whole-Genome Sequencing.</title>
        <authorList>
            <person name="Naushad S."/>
            <person name="Barkema H.W."/>
            <person name="Luby C."/>
            <person name="Condas L.A."/>
            <person name="Nobrega D.B."/>
            <person name="Carson D.A."/>
            <person name="De Buck J."/>
        </authorList>
    </citation>
    <scope>NUCLEOTIDE SEQUENCE [LARGE SCALE GENOMIC DNA]</scope>
    <source>
        <strain evidence="5 6">SNUC 4554</strain>
    </source>
</reference>
<name>A0A418IGP1_9STAP</name>
<dbReference type="GO" id="GO:0016746">
    <property type="term" value="F:acyltransferase activity"/>
    <property type="evidence" value="ECO:0007669"/>
    <property type="project" value="UniProtKB-KW"/>
</dbReference>
<dbReference type="Proteomes" id="UP000286317">
    <property type="component" value="Unassembled WGS sequence"/>
</dbReference>
<gene>
    <name evidence="5" type="ORF">BU112_05045</name>
</gene>